<proteinExistence type="predicted"/>
<evidence type="ECO:0000313" key="1">
    <source>
        <dbReference type="EMBL" id="CAJ1389553.1"/>
    </source>
</evidence>
<evidence type="ECO:0000313" key="2">
    <source>
        <dbReference type="Proteomes" id="UP001178507"/>
    </source>
</evidence>
<organism evidence="1 2">
    <name type="scientific">Effrenium voratum</name>
    <dbReference type="NCBI Taxonomy" id="2562239"/>
    <lineage>
        <taxon>Eukaryota</taxon>
        <taxon>Sar</taxon>
        <taxon>Alveolata</taxon>
        <taxon>Dinophyceae</taxon>
        <taxon>Suessiales</taxon>
        <taxon>Symbiodiniaceae</taxon>
        <taxon>Effrenium</taxon>
    </lineage>
</organism>
<sequence>MSTSKIFWSGGLDRSLGLALPSGGLLDLQSLVYAWIFNSTGAYELPEPQALSSCGCVDPQGQATEDLLQCNSSALFGVALRSLTPAWVGESPGPGPKRERAVCAGGGCLGRLSSLLPVSVREVPFPTPAYTQDPFAKFVESVFGLFFVLVFIWPLTRIMKSLVEDKEARRLQNEDFHVVKNMFLSSPLGFKGNRFHCRKHIFLYFFQGTPQNAVGQNQWYHFGIGAPPILEPILVVGS</sequence>
<gene>
    <name evidence="1" type="ORF">EVOR1521_LOCUS15151</name>
</gene>
<accession>A0AA36N295</accession>
<reference evidence="1" key="1">
    <citation type="submission" date="2023-08" db="EMBL/GenBank/DDBJ databases">
        <authorList>
            <person name="Chen Y."/>
            <person name="Shah S."/>
            <person name="Dougan E. K."/>
            <person name="Thang M."/>
            <person name="Chan C."/>
        </authorList>
    </citation>
    <scope>NUCLEOTIDE SEQUENCE</scope>
</reference>
<dbReference type="AlphaFoldDB" id="A0AA36N295"/>
<comment type="caution">
    <text evidence="1">The sequence shown here is derived from an EMBL/GenBank/DDBJ whole genome shotgun (WGS) entry which is preliminary data.</text>
</comment>
<dbReference type="Proteomes" id="UP001178507">
    <property type="component" value="Unassembled WGS sequence"/>
</dbReference>
<dbReference type="EMBL" id="CAUJNA010001890">
    <property type="protein sequence ID" value="CAJ1389553.1"/>
    <property type="molecule type" value="Genomic_DNA"/>
</dbReference>
<protein>
    <submittedName>
        <fullName evidence="1">Uncharacterized protein</fullName>
    </submittedName>
</protein>
<keyword evidence="2" id="KW-1185">Reference proteome</keyword>
<name>A0AA36N295_9DINO</name>